<evidence type="ECO:0000259" key="2">
    <source>
        <dbReference type="PROSITE" id="PS50192"/>
    </source>
</evidence>
<organism evidence="3 4">
    <name type="scientific">Thalassiosira pseudonana</name>
    <name type="common">Marine diatom</name>
    <name type="synonym">Cyclotella nana</name>
    <dbReference type="NCBI Taxonomy" id="35128"/>
    <lineage>
        <taxon>Eukaryota</taxon>
        <taxon>Sar</taxon>
        <taxon>Stramenopiles</taxon>
        <taxon>Ochrophyta</taxon>
        <taxon>Bacillariophyta</taxon>
        <taxon>Coscinodiscophyceae</taxon>
        <taxon>Thalassiosirophycidae</taxon>
        <taxon>Thalassiosirales</taxon>
        <taxon>Thalassiosiraceae</taxon>
        <taxon>Thalassiosira</taxon>
    </lineage>
</organism>
<feature type="region of interest" description="Disordered" evidence="1">
    <location>
        <begin position="76"/>
        <end position="110"/>
    </location>
</feature>
<dbReference type="GO" id="GO:0000149">
    <property type="term" value="F:SNARE binding"/>
    <property type="evidence" value="ECO:0000318"/>
    <property type="project" value="GO_Central"/>
</dbReference>
<dbReference type="EMBL" id="DS999419">
    <property type="protein sequence ID" value="EED86733.1"/>
    <property type="molecule type" value="Genomic_DNA"/>
</dbReference>
<reference evidence="3 4" key="2">
    <citation type="journal article" date="2008" name="Nature">
        <title>The Phaeodactylum genome reveals the evolutionary history of diatom genomes.</title>
        <authorList>
            <person name="Bowler C."/>
            <person name="Allen A.E."/>
            <person name="Badger J.H."/>
            <person name="Grimwood J."/>
            <person name="Jabbari K."/>
            <person name="Kuo A."/>
            <person name="Maheswari U."/>
            <person name="Martens C."/>
            <person name="Maumus F."/>
            <person name="Otillar R.P."/>
            <person name="Rayko E."/>
            <person name="Salamov A."/>
            <person name="Vandepoele K."/>
            <person name="Beszteri B."/>
            <person name="Gruber A."/>
            <person name="Heijde M."/>
            <person name="Katinka M."/>
            <person name="Mock T."/>
            <person name="Valentin K."/>
            <person name="Verret F."/>
            <person name="Berges J.A."/>
            <person name="Brownlee C."/>
            <person name="Cadoret J.P."/>
            <person name="Chiovitti A."/>
            <person name="Choi C.J."/>
            <person name="Coesel S."/>
            <person name="De Martino A."/>
            <person name="Detter J.C."/>
            <person name="Durkin C."/>
            <person name="Falciatore A."/>
            <person name="Fournet J."/>
            <person name="Haruta M."/>
            <person name="Huysman M.J."/>
            <person name="Jenkins B.D."/>
            <person name="Jiroutova K."/>
            <person name="Jorgensen R.E."/>
            <person name="Joubert Y."/>
            <person name="Kaplan A."/>
            <person name="Kroger N."/>
            <person name="Kroth P.G."/>
            <person name="La Roche J."/>
            <person name="Lindquist E."/>
            <person name="Lommer M."/>
            <person name="Martin-Jezequel V."/>
            <person name="Lopez P.J."/>
            <person name="Lucas S."/>
            <person name="Mangogna M."/>
            <person name="McGinnis K."/>
            <person name="Medlin L.K."/>
            <person name="Montsant A."/>
            <person name="Oudot-Le Secq M.P."/>
            <person name="Napoli C."/>
            <person name="Obornik M."/>
            <person name="Parker M.S."/>
            <person name="Petit J.L."/>
            <person name="Porcel B.M."/>
            <person name="Poulsen N."/>
            <person name="Robison M."/>
            <person name="Rychlewski L."/>
            <person name="Rynearson T.A."/>
            <person name="Schmutz J."/>
            <person name="Shapiro H."/>
            <person name="Siaut M."/>
            <person name="Stanley M."/>
            <person name="Sussman M.R."/>
            <person name="Taylor A.R."/>
            <person name="Vardi A."/>
            <person name="von Dassow P."/>
            <person name="Vyverman W."/>
            <person name="Willis A."/>
            <person name="Wyrwicz L.S."/>
            <person name="Rokhsar D.S."/>
            <person name="Weissenbach J."/>
            <person name="Armbrust E.V."/>
            <person name="Green B.R."/>
            <person name="Van de Peer Y."/>
            <person name="Grigoriev I.V."/>
        </authorList>
    </citation>
    <scope>NUCLEOTIDE SEQUENCE [LARGE SCALE GENOMIC DNA]</scope>
    <source>
        <strain evidence="3 4">CCMP1335</strain>
    </source>
</reference>
<dbReference type="eggNOG" id="ENOG502QS7N">
    <property type="taxonomic scope" value="Eukaryota"/>
</dbReference>
<dbReference type="STRING" id="35128.B8LD27"/>
<reference evidence="3 4" key="1">
    <citation type="journal article" date="2004" name="Science">
        <title>The genome of the diatom Thalassiosira pseudonana: ecology, evolution, and metabolism.</title>
        <authorList>
            <person name="Armbrust E.V."/>
            <person name="Berges J.A."/>
            <person name="Bowler C."/>
            <person name="Green B.R."/>
            <person name="Martinez D."/>
            <person name="Putnam N.H."/>
            <person name="Zhou S."/>
            <person name="Allen A.E."/>
            <person name="Apt K.E."/>
            <person name="Bechner M."/>
            <person name="Brzezinski M.A."/>
            <person name="Chaal B.K."/>
            <person name="Chiovitti A."/>
            <person name="Davis A.K."/>
            <person name="Demarest M.S."/>
            <person name="Detter J.C."/>
            <person name="Glavina T."/>
            <person name="Goodstein D."/>
            <person name="Hadi M.Z."/>
            <person name="Hellsten U."/>
            <person name="Hildebrand M."/>
            <person name="Jenkins B.D."/>
            <person name="Jurka J."/>
            <person name="Kapitonov V.V."/>
            <person name="Kroger N."/>
            <person name="Lau W.W."/>
            <person name="Lane T.W."/>
            <person name="Larimer F.W."/>
            <person name="Lippmeier J.C."/>
            <person name="Lucas S."/>
            <person name="Medina M."/>
            <person name="Montsant A."/>
            <person name="Obornik M."/>
            <person name="Parker M.S."/>
            <person name="Palenik B."/>
            <person name="Pazour G.J."/>
            <person name="Richardson P.M."/>
            <person name="Rynearson T.A."/>
            <person name="Saito M.A."/>
            <person name="Schwartz D.C."/>
            <person name="Thamatrakoln K."/>
            <person name="Valentin K."/>
            <person name="Vardi A."/>
            <person name="Wilkerson F.P."/>
            <person name="Rokhsar D.S."/>
        </authorList>
    </citation>
    <scope>NUCLEOTIDE SEQUENCE [LARGE SCALE GENOMIC DNA]</scope>
    <source>
        <strain evidence="3 4">CCMP1335</strain>
    </source>
</reference>
<proteinExistence type="predicted"/>
<dbReference type="PaxDb" id="35128-Thaps11103"/>
<accession>B8LD27</accession>
<dbReference type="HOGENOM" id="CLU_872842_0_0_1"/>
<feature type="region of interest" description="Disordered" evidence="1">
    <location>
        <begin position="22"/>
        <end position="58"/>
    </location>
</feature>
<sequence length="364" mass="40510">MPVLIQLDDDYKHPFVDTICLPPADKPTQHPTQDDVGTPLHRNTNRSNQHTMGVPSKQDEELTLLLTKLYDIQEQVGAKEKSSKEDKLSRAQQAGQVVMGKGKKGQKKGSRFLELKSNIVDRLKSVHSLIEEQSNSKRNNPKEAIAAQAEIRELIRQASDEWSELNELYKKEARKKKSKFTSEELELQQALVMQLNVEIEKVKEAQLQGYANRSGNGMDEGVRLNLGALAALDAVDISSGGEGNSKAWQSGPSGTALTGSQQVQLQQIRDRDAEFDQDLDQIGEGIQDLHELAQRQGEEVQRQNVMLNQVGNKIDNAHEHMVNVNAKMKDTLNEVGRSSDKLCVDIMCILLAVGFGAVFYKMAV</sequence>
<dbReference type="Proteomes" id="UP000001449">
    <property type="component" value="Unassembled WGS sequence"/>
</dbReference>
<dbReference type="PROSITE" id="PS50192">
    <property type="entry name" value="T_SNARE"/>
    <property type="match status" value="1"/>
</dbReference>
<dbReference type="RefSeq" id="XP_002297005.1">
    <property type="nucleotide sequence ID" value="XM_002296969.1"/>
</dbReference>
<dbReference type="InterPro" id="IPR000727">
    <property type="entry name" value="T_SNARE_dom"/>
</dbReference>
<dbReference type="InParanoid" id="B8LD27"/>
<dbReference type="GO" id="GO:0006906">
    <property type="term" value="P:vesicle fusion"/>
    <property type="evidence" value="ECO:0000318"/>
    <property type="project" value="GO_Central"/>
</dbReference>
<dbReference type="CDD" id="cd15841">
    <property type="entry name" value="SNARE_Qc"/>
    <property type="match status" value="1"/>
</dbReference>
<dbReference type="GO" id="GO:0012505">
    <property type="term" value="C:endomembrane system"/>
    <property type="evidence" value="ECO:0000318"/>
    <property type="project" value="GO_Central"/>
</dbReference>
<protein>
    <recommendedName>
        <fullName evidence="2">t-SNARE coiled-coil homology domain-containing protein</fullName>
    </recommendedName>
</protein>
<dbReference type="GeneID" id="7449886"/>
<feature type="compositionally biased region" description="Low complexity" evidence="1">
    <location>
        <begin position="91"/>
        <end position="100"/>
    </location>
</feature>
<feature type="compositionally biased region" description="Polar residues" evidence="1">
    <location>
        <begin position="41"/>
        <end position="51"/>
    </location>
</feature>
<feature type="compositionally biased region" description="Basic and acidic residues" evidence="1">
    <location>
        <begin position="77"/>
        <end position="89"/>
    </location>
</feature>
<dbReference type="KEGG" id="tps:THAPSDRAFT_11103"/>
<feature type="compositionally biased region" description="Basic residues" evidence="1">
    <location>
        <begin position="101"/>
        <end position="110"/>
    </location>
</feature>
<dbReference type="Gene3D" id="1.20.5.110">
    <property type="match status" value="1"/>
</dbReference>
<dbReference type="SUPFAM" id="SSF58038">
    <property type="entry name" value="SNARE fusion complex"/>
    <property type="match status" value="1"/>
</dbReference>
<dbReference type="GO" id="GO:0006886">
    <property type="term" value="P:intracellular protein transport"/>
    <property type="evidence" value="ECO:0000318"/>
    <property type="project" value="GO_Central"/>
</dbReference>
<evidence type="ECO:0000256" key="1">
    <source>
        <dbReference type="SAM" id="MobiDB-lite"/>
    </source>
</evidence>
<dbReference type="OMA" id="TTWCCRI"/>
<feature type="domain" description="T-SNARE coiled-coil homology" evidence="2">
    <location>
        <begin position="269"/>
        <end position="331"/>
    </location>
</feature>
<gene>
    <name evidence="3" type="ORF">THAPSDRAFT_11103</name>
</gene>
<evidence type="ECO:0000313" key="4">
    <source>
        <dbReference type="Proteomes" id="UP000001449"/>
    </source>
</evidence>
<dbReference type="GO" id="GO:0005484">
    <property type="term" value="F:SNAP receptor activity"/>
    <property type="evidence" value="ECO:0000318"/>
    <property type="project" value="GO_Central"/>
</dbReference>
<dbReference type="GO" id="GO:0031201">
    <property type="term" value="C:SNARE complex"/>
    <property type="evidence" value="ECO:0000318"/>
    <property type="project" value="GO_Central"/>
</dbReference>
<name>B8LD27_THAPS</name>
<dbReference type="GO" id="GO:0048278">
    <property type="term" value="P:vesicle docking"/>
    <property type="evidence" value="ECO:0000318"/>
    <property type="project" value="GO_Central"/>
</dbReference>
<dbReference type="SMART" id="SM00397">
    <property type="entry name" value="t_SNARE"/>
    <property type="match status" value="1"/>
</dbReference>
<keyword evidence="4" id="KW-1185">Reference proteome</keyword>
<dbReference type="AlphaFoldDB" id="B8LD27"/>
<evidence type="ECO:0000313" key="3">
    <source>
        <dbReference type="EMBL" id="EED86733.1"/>
    </source>
</evidence>